<dbReference type="Proteomes" id="UP000805649">
    <property type="component" value="Unassembled WGS sequence"/>
</dbReference>
<evidence type="ECO:0000313" key="1">
    <source>
        <dbReference type="EMBL" id="KAL0934430.1"/>
    </source>
</evidence>
<keyword evidence="2" id="KW-1185">Reference proteome</keyword>
<protein>
    <submittedName>
        <fullName evidence="1">Uncharacterized protein</fullName>
    </submittedName>
</protein>
<proteinExistence type="predicted"/>
<gene>
    <name evidence="1" type="ORF">CTRU02_211229</name>
</gene>
<reference evidence="1 2" key="1">
    <citation type="journal article" date="2020" name="Phytopathology">
        <title>Genome Sequence Resources of Colletotrichum truncatum, C. plurivorum, C. musicola, and C. sojae: Four Species Pathogenic to Soybean (Glycine max).</title>
        <authorList>
            <person name="Rogerio F."/>
            <person name="Boufleur T.R."/>
            <person name="Ciampi-Guillardi M."/>
            <person name="Sukno S.A."/>
            <person name="Thon M.R."/>
            <person name="Massola Junior N.S."/>
            <person name="Baroncelli R."/>
        </authorList>
    </citation>
    <scope>NUCLEOTIDE SEQUENCE [LARGE SCALE GENOMIC DNA]</scope>
    <source>
        <strain evidence="1 2">CMES1059</strain>
    </source>
</reference>
<dbReference type="EMBL" id="VUJX02000007">
    <property type="protein sequence ID" value="KAL0934430.1"/>
    <property type="molecule type" value="Genomic_DNA"/>
</dbReference>
<sequence>MKPCDKSFLCPDAKDVDGIETAEPLLAPFNAELDCSASKPAGKMLNLKDRSNLSLAKITWRFILWTFIFGFALWGASDAAVRTFKGFRAHQATHCHCGVTTADGIAQGCIFDELELGWMKPECVDHDLTDEFARSGPGIGGAWYYETEVDGKPVHVNVTELSMMVEPGRIVRFTYEQHVTHCIFEWRKQFRRHFLGTTMSLRREMEGHIKHCGSMFLLNADRDELRTKLVYPNQIIG</sequence>
<name>A0ACC3YR87_COLTU</name>
<accession>A0ACC3YR87</accession>
<evidence type="ECO:0000313" key="2">
    <source>
        <dbReference type="Proteomes" id="UP000805649"/>
    </source>
</evidence>
<organism evidence="1 2">
    <name type="scientific">Colletotrichum truncatum</name>
    <name type="common">Anthracnose fungus</name>
    <name type="synonym">Colletotrichum capsici</name>
    <dbReference type="NCBI Taxonomy" id="5467"/>
    <lineage>
        <taxon>Eukaryota</taxon>
        <taxon>Fungi</taxon>
        <taxon>Dikarya</taxon>
        <taxon>Ascomycota</taxon>
        <taxon>Pezizomycotina</taxon>
        <taxon>Sordariomycetes</taxon>
        <taxon>Hypocreomycetidae</taxon>
        <taxon>Glomerellales</taxon>
        <taxon>Glomerellaceae</taxon>
        <taxon>Colletotrichum</taxon>
        <taxon>Colletotrichum truncatum species complex</taxon>
    </lineage>
</organism>
<comment type="caution">
    <text evidence="1">The sequence shown here is derived from an EMBL/GenBank/DDBJ whole genome shotgun (WGS) entry which is preliminary data.</text>
</comment>